<organism evidence="1 2">
    <name type="scientific">Nostoc flagelliforme FACHB-838</name>
    <dbReference type="NCBI Taxonomy" id="2692904"/>
    <lineage>
        <taxon>Bacteria</taxon>
        <taxon>Bacillati</taxon>
        <taxon>Cyanobacteriota</taxon>
        <taxon>Cyanophyceae</taxon>
        <taxon>Nostocales</taxon>
        <taxon>Nostocaceae</taxon>
        <taxon>Nostoc</taxon>
    </lineage>
</organism>
<reference evidence="1 2" key="1">
    <citation type="journal article" date="2020" name="ISME J.">
        <title>Comparative genomics reveals insights into cyanobacterial evolution and habitat adaptation.</title>
        <authorList>
            <person name="Chen M.Y."/>
            <person name="Teng W.K."/>
            <person name="Zhao L."/>
            <person name="Hu C.X."/>
            <person name="Zhou Y.K."/>
            <person name="Han B.P."/>
            <person name="Song L.R."/>
            <person name="Shu W.S."/>
        </authorList>
    </citation>
    <scope>NUCLEOTIDE SEQUENCE [LARGE SCALE GENOMIC DNA]</scope>
    <source>
        <strain evidence="1 2">FACHB-838</strain>
    </source>
</reference>
<comment type="caution">
    <text evidence="1">The sequence shown here is derived from an EMBL/GenBank/DDBJ whole genome shotgun (WGS) entry which is preliminary data.</text>
</comment>
<name>A0ABR8DX32_9NOSO</name>
<dbReference type="RefSeq" id="WP_190944416.1">
    <property type="nucleotide sequence ID" value="NZ_JACJSI010000119.1"/>
</dbReference>
<accession>A0ABR8DX32</accession>
<sequence>MNIINLAIALNLKYCIKLHIQIMRVCTTCMVRSHILVEYIIRRSFTCRNTYTAF</sequence>
<proteinExistence type="predicted"/>
<protein>
    <submittedName>
        <fullName evidence="1">Uncharacterized protein</fullName>
    </submittedName>
</protein>
<evidence type="ECO:0000313" key="2">
    <source>
        <dbReference type="Proteomes" id="UP000623440"/>
    </source>
</evidence>
<gene>
    <name evidence="1" type="ORF">H6G97_31735</name>
</gene>
<dbReference type="Proteomes" id="UP000623440">
    <property type="component" value="Unassembled WGS sequence"/>
</dbReference>
<evidence type="ECO:0000313" key="1">
    <source>
        <dbReference type="EMBL" id="MBD2533875.1"/>
    </source>
</evidence>
<dbReference type="EMBL" id="JACJSI010000119">
    <property type="protein sequence ID" value="MBD2533875.1"/>
    <property type="molecule type" value="Genomic_DNA"/>
</dbReference>
<keyword evidence="2" id="KW-1185">Reference proteome</keyword>